<keyword evidence="3" id="KW-0762">Sugar transport</keyword>
<evidence type="ECO:0000313" key="6">
    <source>
        <dbReference type="Proteomes" id="UP000000248"/>
    </source>
</evidence>
<evidence type="ECO:0000313" key="5">
    <source>
        <dbReference type="EMBL" id="ABQ13412.1"/>
    </source>
</evidence>
<protein>
    <recommendedName>
        <fullName evidence="2">Phosphocarrier protein HPr</fullName>
    </recommendedName>
</protein>
<dbReference type="InterPro" id="IPR000032">
    <property type="entry name" value="HPr-like"/>
</dbReference>
<dbReference type="RefSeq" id="WP_011927870.1">
    <property type="nucleotide sequence ID" value="NC_009446.1"/>
</dbReference>
<evidence type="ECO:0000256" key="1">
    <source>
        <dbReference type="ARBA" id="ARBA00003681"/>
    </source>
</evidence>
<dbReference type="EMBL" id="CP000513">
    <property type="protein sequence ID" value="ABQ13412.1"/>
    <property type="molecule type" value="Genomic_DNA"/>
</dbReference>
<dbReference type="CDD" id="cd00367">
    <property type="entry name" value="PTS-HPr_like"/>
    <property type="match status" value="1"/>
</dbReference>
<dbReference type="PRINTS" id="PR00107">
    <property type="entry name" value="PHOSPHOCPHPR"/>
</dbReference>
<evidence type="ECO:0000259" key="4">
    <source>
        <dbReference type="PROSITE" id="PS51350"/>
    </source>
</evidence>
<dbReference type="InterPro" id="IPR050399">
    <property type="entry name" value="HPr"/>
</dbReference>
<evidence type="ECO:0000256" key="3">
    <source>
        <dbReference type="ARBA" id="ARBA00022597"/>
    </source>
</evidence>
<dbReference type="Proteomes" id="UP000000248">
    <property type="component" value="Chromosome"/>
</dbReference>
<dbReference type="eggNOG" id="COG1925">
    <property type="taxonomic scope" value="Bacteria"/>
</dbReference>
<dbReference type="PROSITE" id="PS51350">
    <property type="entry name" value="PTS_HPR_DOM"/>
    <property type="match status" value="1"/>
</dbReference>
<dbReference type="AlphaFoldDB" id="A5EWQ7"/>
<feature type="domain" description="HPr" evidence="4">
    <location>
        <begin position="1"/>
        <end position="86"/>
    </location>
</feature>
<keyword evidence="6" id="KW-1185">Reference proteome</keyword>
<dbReference type="InterPro" id="IPR035895">
    <property type="entry name" value="HPr-like_sf"/>
</dbReference>
<dbReference type="NCBIfam" id="TIGR01003">
    <property type="entry name" value="PTS_HPr_family"/>
    <property type="match status" value="1"/>
</dbReference>
<dbReference type="Gene3D" id="3.30.1340.10">
    <property type="entry name" value="HPr-like"/>
    <property type="match status" value="1"/>
</dbReference>
<gene>
    <name evidence="5" type="ordered locus">DNO_0119</name>
</gene>
<dbReference type="SUPFAM" id="SSF55594">
    <property type="entry name" value="HPr-like"/>
    <property type="match status" value="1"/>
</dbReference>
<accession>A5EWQ7</accession>
<dbReference type="HOGENOM" id="CLU_136230_2_2_6"/>
<dbReference type="PANTHER" id="PTHR33705">
    <property type="entry name" value="PHOSPHOCARRIER PROTEIN HPR"/>
    <property type="match status" value="1"/>
</dbReference>
<keyword evidence="3" id="KW-0813">Transport</keyword>
<dbReference type="OrthoDB" id="9809047at2"/>
<comment type="function">
    <text evidence="1">General (non sugar-specific) component of the phosphoenolpyruvate-dependent sugar phosphotransferase system (sugar PTS). This major carbohydrate active-transport system catalyzes the phosphorylation of incoming sugar substrates concomitantly with their translocation across the cell membrane. The phosphoryl group from phosphoenolpyruvate (PEP) is transferred to the phosphoryl carrier protein HPr by enzyme I. Phospho-HPr then transfers it to the PTS EIIA domain.</text>
</comment>
<reference evidence="5 6" key="1">
    <citation type="journal article" date="2007" name="Nat. Biotechnol.">
        <title>Genome sequence and identification of candidate vaccine antigens from the animal pathogen Dichelobacter nodosus.</title>
        <authorList>
            <person name="Myers G.S."/>
            <person name="Parker D."/>
            <person name="Al-Hasani K."/>
            <person name="Kennan R.M."/>
            <person name="Seemann T."/>
            <person name="Ren Q."/>
            <person name="Badger J.H."/>
            <person name="Selengut J.D."/>
            <person name="Deboy R.T."/>
            <person name="Tettelin H."/>
            <person name="Boyce J.D."/>
            <person name="McCarl V.P."/>
            <person name="Han X."/>
            <person name="Nelson W.C."/>
            <person name="Madupu R."/>
            <person name="Mohamoud Y."/>
            <person name="Holley T."/>
            <person name="Fedorova N."/>
            <person name="Khouri H."/>
            <person name="Bottomley S.P."/>
            <person name="Whittington R.J."/>
            <person name="Adler B."/>
            <person name="Songer J.G."/>
            <person name="Rood J.I."/>
            <person name="Paulsen I.T."/>
        </authorList>
    </citation>
    <scope>NUCLEOTIDE SEQUENCE [LARGE SCALE GENOMIC DNA]</scope>
    <source>
        <strain evidence="5 6">VCS1703A</strain>
    </source>
</reference>
<dbReference type="KEGG" id="dno:DNO_0119"/>
<organism evidence="5 6">
    <name type="scientific">Dichelobacter nodosus (strain VCS1703A)</name>
    <dbReference type="NCBI Taxonomy" id="246195"/>
    <lineage>
        <taxon>Bacteria</taxon>
        <taxon>Pseudomonadati</taxon>
        <taxon>Pseudomonadota</taxon>
        <taxon>Gammaproteobacteria</taxon>
        <taxon>Cardiobacteriales</taxon>
        <taxon>Cardiobacteriaceae</taxon>
        <taxon>Dichelobacter</taxon>
    </lineage>
</organism>
<dbReference type="Pfam" id="PF00381">
    <property type="entry name" value="PTS-HPr"/>
    <property type="match status" value="1"/>
</dbReference>
<name>A5EWQ7_DICNV</name>
<sequence length="86" mass="9512">MKELKTTLKNASGLHARPAKELVQLAKTFESEITLIKDNHAHNAKSLMKLLQAGFSQGDDITVRGQGSDEERAVQHIIDFINGLNE</sequence>
<evidence type="ECO:0000256" key="2">
    <source>
        <dbReference type="ARBA" id="ARBA00020422"/>
    </source>
</evidence>
<dbReference type="STRING" id="246195.DNO_0119"/>
<proteinExistence type="predicted"/>
<dbReference type="PANTHER" id="PTHR33705:SF1">
    <property type="entry name" value="PHOSPHOCARRIER PROTEIN HPR"/>
    <property type="match status" value="1"/>
</dbReference>